<accession>A0ABN8Q4Y2</accession>
<organism evidence="1 2">
    <name type="scientific">Porites evermanni</name>
    <dbReference type="NCBI Taxonomy" id="104178"/>
    <lineage>
        <taxon>Eukaryota</taxon>
        <taxon>Metazoa</taxon>
        <taxon>Cnidaria</taxon>
        <taxon>Anthozoa</taxon>
        <taxon>Hexacorallia</taxon>
        <taxon>Scleractinia</taxon>
        <taxon>Fungiina</taxon>
        <taxon>Poritidae</taxon>
        <taxon>Porites</taxon>
    </lineage>
</organism>
<comment type="caution">
    <text evidence="1">The sequence shown here is derived from an EMBL/GenBank/DDBJ whole genome shotgun (WGS) entry which is preliminary data.</text>
</comment>
<evidence type="ECO:0000313" key="1">
    <source>
        <dbReference type="EMBL" id="CAH3157237.1"/>
    </source>
</evidence>
<sequence length="480" mass="55084">MMGVELDTMITHSHRVNLPAEFYLQSNALGVPNLSWTSIPQYPLSGPYVAIQNRLEIVKVPDMEIWSCAMSPTAAGFDVNNGTYVLKLHISPSAFIFTKADDYNSPHLRGSTGVVTLLLPSTRPQIFTHTVQLYSVEGAQHSLVSCLERKIHVPGPWLEEYQEGPAIEHPIRKIRPQGVWASNKGMDVVKWFQRQADDGKREIFMENLKELDKFADKHPKFTDLIPLLLYELALLDLHENRIEEAKTHAKNALLISRTYHSTNHCYLLAKLKYVESALARREGQYEKAEELLHDSVELLLPCAAGEETAENRYFLASFYVEKSARVGISENEETIAENCFQDIERHLDAESRPITNRFQIRAKNRRLAFYVKSSRHVKNLDFQQSVPEEQVAKASHLITEIEEGLLSFYLKKALLSFDIVKTDFFIRTKNFDQGIEPSREALRIAREKQWKEYEDVAKQRLELCACRWLEGQHGEIPCTL</sequence>
<gene>
    <name evidence="1" type="ORF">PEVE_00002450</name>
</gene>
<keyword evidence="2" id="KW-1185">Reference proteome</keyword>
<name>A0ABN8Q4Y2_9CNID</name>
<reference evidence="1 2" key="1">
    <citation type="submission" date="2022-05" db="EMBL/GenBank/DDBJ databases">
        <authorList>
            <consortium name="Genoscope - CEA"/>
            <person name="William W."/>
        </authorList>
    </citation>
    <scope>NUCLEOTIDE SEQUENCE [LARGE SCALE GENOMIC DNA]</scope>
</reference>
<proteinExistence type="predicted"/>
<evidence type="ECO:0000313" key="2">
    <source>
        <dbReference type="Proteomes" id="UP001159427"/>
    </source>
</evidence>
<dbReference type="Gene3D" id="1.25.40.10">
    <property type="entry name" value="Tetratricopeptide repeat domain"/>
    <property type="match status" value="1"/>
</dbReference>
<dbReference type="InterPro" id="IPR011990">
    <property type="entry name" value="TPR-like_helical_dom_sf"/>
</dbReference>
<dbReference type="EMBL" id="CALNXI010001141">
    <property type="protein sequence ID" value="CAH3157237.1"/>
    <property type="molecule type" value="Genomic_DNA"/>
</dbReference>
<dbReference type="Proteomes" id="UP001159427">
    <property type="component" value="Unassembled WGS sequence"/>
</dbReference>
<protein>
    <submittedName>
        <fullName evidence="1">Uncharacterized protein</fullName>
    </submittedName>
</protein>